<feature type="active site" evidence="6">
    <location>
        <position position="355"/>
    </location>
</feature>
<feature type="binding site" evidence="7">
    <location>
        <position position="610"/>
    </location>
    <ligand>
        <name>Ca(2+)</name>
        <dbReference type="ChEBI" id="CHEBI:29108"/>
    </ligand>
</feature>
<comment type="pathway">
    <text evidence="2">Protein modification; protein glycosylation.</text>
</comment>
<evidence type="ECO:0000313" key="13">
    <source>
        <dbReference type="Proteomes" id="UP001303889"/>
    </source>
</evidence>
<dbReference type="InterPro" id="IPR050749">
    <property type="entry name" value="Glycosyl_Hydrolase_47"/>
</dbReference>
<evidence type="ECO:0000256" key="2">
    <source>
        <dbReference type="ARBA" id="ARBA00004922"/>
    </source>
</evidence>
<keyword evidence="7" id="KW-0479">Metal-binding</keyword>
<gene>
    <name evidence="12" type="ORF">C8A05DRAFT_13276</name>
</gene>
<organism evidence="12 13">
    <name type="scientific">Staphylotrichum tortipilum</name>
    <dbReference type="NCBI Taxonomy" id="2831512"/>
    <lineage>
        <taxon>Eukaryota</taxon>
        <taxon>Fungi</taxon>
        <taxon>Dikarya</taxon>
        <taxon>Ascomycota</taxon>
        <taxon>Pezizomycotina</taxon>
        <taxon>Sordariomycetes</taxon>
        <taxon>Sordariomycetidae</taxon>
        <taxon>Sordariales</taxon>
        <taxon>Chaetomiaceae</taxon>
        <taxon>Staphylotrichum</taxon>
    </lineage>
</organism>
<dbReference type="PRINTS" id="PR00747">
    <property type="entry name" value="GLYHDRLASE47"/>
</dbReference>
<sequence length="619" mass="68775">MAYSRAWLPAKLRHSVGLERRLVRAALLTVVFITILSFLQSSRDPDTLSQGPLSATNHPAGNAPWESYPDVEPIVSTQPPGARPDIRFKPSSFNWSTVSEHHPVASIRPLPTARPKQFPPTQHNFSAYVHDDTSKRRQQAVRRVFLRSWTSYKTHAWLYDELSPVTGKGKTTFGGWSATLVDALDTLWIMDLRSEFHAAAAAAAQLDWAATQDTAVNVFETTIRHLGGLLSAYDLSREAALLEKAHELGTMLYIAFDTPNRMPPFWFRFDDAKRGRQAAGARDPAASPCSLSLEFTHLALLTGDPKFADAVARVGEFLEASQGDSKLPGLWPKWIDFAALSVGRENVFTMGGLADSMYEYLPKMTALLGGDHGVQYEKMYRAAMDAAQRHLLFRPMISSPDLDPEGQAALFLGDVNVRASGMERVPLAQHLACFAGGMFALGGKLYGIPEHVGVGGRLARGCAWLYEVFPTGLMPEEALMLACEGAEGECEVDWESGKKGEAPLPVDKGVKSIRDARYILRPEAVESLFVMWRVTGEELWRERAWKMFEKVVQSTETRFANSAIADVNVAGETEKLDSMESFWLAETLKYFYLIFSPPDLISLDDYVLNTEAHPFLRPK</sequence>
<dbReference type="InterPro" id="IPR012341">
    <property type="entry name" value="6hp_glycosidase-like_sf"/>
</dbReference>
<comment type="similarity">
    <text evidence="3 9">Belongs to the glycosyl hydrolase 47 family.</text>
</comment>
<evidence type="ECO:0000256" key="10">
    <source>
        <dbReference type="SAM" id="MobiDB-lite"/>
    </source>
</evidence>
<dbReference type="InterPro" id="IPR001382">
    <property type="entry name" value="Glyco_hydro_47"/>
</dbReference>
<keyword evidence="11" id="KW-1133">Transmembrane helix</keyword>
<dbReference type="SUPFAM" id="SSF48225">
    <property type="entry name" value="Seven-hairpin glycosidases"/>
    <property type="match status" value="1"/>
</dbReference>
<evidence type="ECO:0000256" key="1">
    <source>
        <dbReference type="ARBA" id="ARBA00001913"/>
    </source>
</evidence>
<keyword evidence="13" id="KW-1185">Reference proteome</keyword>
<dbReference type="GO" id="GO:0005509">
    <property type="term" value="F:calcium ion binding"/>
    <property type="evidence" value="ECO:0007669"/>
    <property type="project" value="InterPro"/>
</dbReference>
<name>A0AAN6RVD8_9PEZI</name>
<keyword evidence="11" id="KW-0812">Transmembrane</keyword>
<feature type="disulfide bond" evidence="8">
    <location>
        <begin position="433"/>
        <end position="462"/>
    </location>
</feature>
<dbReference type="GO" id="GO:0036503">
    <property type="term" value="P:ERAD pathway"/>
    <property type="evidence" value="ECO:0007669"/>
    <property type="project" value="UniProtKB-ARBA"/>
</dbReference>
<evidence type="ECO:0000256" key="5">
    <source>
        <dbReference type="ARBA" id="ARBA00023157"/>
    </source>
</evidence>
<evidence type="ECO:0000256" key="8">
    <source>
        <dbReference type="PIRSR" id="PIRSR601382-3"/>
    </source>
</evidence>
<evidence type="ECO:0000256" key="9">
    <source>
        <dbReference type="RuleBase" id="RU361193"/>
    </source>
</evidence>
<dbReference type="EC" id="3.2.1.-" evidence="9"/>
<reference evidence="12" key="2">
    <citation type="submission" date="2023-05" db="EMBL/GenBank/DDBJ databases">
        <authorList>
            <consortium name="Lawrence Berkeley National Laboratory"/>
            <person name="Steindorff A."/>
            <person name="Hensen N."/>
            <person name="Bonometti L."/>
            <person name="Westerberg I."/>
            <person name="Brannstrom I.O."/>
            <person name="Guillou S."/>
            <person name="Cros-Aarteil S."/>
            <person name="Calhoun S."/>
            <person name="Haridas S."/>
            <person name="Kuo A."/>
            <person name="Mondo S."/>
            <person name="Pangilinan J."/>
            <person name="Riley R."/>
            <person name="Labutti K."/>
            <person name="Andreopoulos B."/>
            <person name="Lipzen A."/>
            <person name="Chen C."/>
            <person name="Yanf M."/>
            <person name="Daum C."/>
            <person name="Ng V."/>
            <person name="Clum A."/>
            <person name="Ohm R."/>
            <person name="Martin F."/>
            <person name="Silar P."/>
            <person name="Natvig D."/>
            <person name="Lalanne C."/>
            <person name="Gautier V."/>
            <person name="Ament-Velasquez S.L."/>
            <person name="Kruys A."/>
            <person name="Hutchinson M.I."/>
            <person name="Powell A.J."/>
            <person name="Barry K."/>
            <person name="Miller A.N."/>
            <person name="Grigoriev I.V."/>
            <person name="Debuchy R."/>
            <person name="Gladieux P."/>
            <person name="Thoren M.H."/>
            <person name="Johannesson H."/>
        </authorList>
    </citation>
    <scope>NUCLEOTIDE SEQUENCE</scope>
    <source>
        <strain evidence="12">CBS 103.79</strain>
    </source>
</reference>
<proteinExistence type="inferred from homology"/>
<feature type="active site" description="Proton donor" evidence="6">
    <location>
        <position position="476"/>
    </location>
</feature>
<keyword evidence="11" id="KW-0472">Membrane</keyword>
<dbReference type="GO" id="GO:0016020">
    <property type="term" value="C:membrane"/>
    <property type="evidence" value="ECO:0007669"/>
    <property type="project" value="InterPro"/>
</dbReference>
<dbReference type="PANTHER" id="PTHR11742:SF89">
    <property type="entry name" value="ALPHA-1,2-MANNOSIDASE"/>
    <property type="match status" value="1"/>
</dbReference>
<accession>A0AAN6RVD8</accession>
<feature type="compositionally biased region" description="Polar residues" evidence="10">
    <location>
        <begin position="44"/>
        <end position="59"/>
    </location>
</feature>
<comment type="caution">
    <text evidence="12">The sequence shown here is derived from an EMBL/GenBank/DDBJ whole genome shotgun (WGS) entry which is preliminary data.</text>
</comment>
<dbReference type="Proteomes" id="UP001303889">
    <property type="component" value="Unassembled WGS sequence"/>
</dbReference>
<dbReference type="EMBL" id="MU855380">
    <property type="protein sequence ID" value="KAK3904877.1"/>
    <property type="molecule type" value="Genomic_DNA"/>
</dbReference>
<keyword evidence="7" id="KW-0106">Calcium</keyword>
<evidence type="ECO:0000256" key="11">
    <source>
        <dbReference type="SAM" id="Phobius"/>
    </source>
</evidence>
<feature type="active site" description="Proton donor" evidence="6">
    <location>
        <position position="220"/>
    </location>
</feature>
<dbReference type="GO" id="GO:0005783">
    <property type="term" value="C:endoplasmic reticulum"/>
    <property type="evidence" value="ECO:0007669"/>
    <property type="project" value="TreeGrafter"/>
</dbReference>
<feature type="region of interest" description="Disordered" evidence="10">
    <location>
        <begin position="44"/>
        <end position="86"/>
    </location>
</feature>
<dbReference type="PANTHER" id="PTHR11742">
    <property type="entry name" value="MANNOSYL-OLIGOSACCHARIDE ALPHA-1,2-MANNOSIDASE-RELATED"/>
    <property type="match status" value="1"/>
</dbReference>
<evidence type="ECO:0000256" key="6">
    <source>
        <dbReference type="PIRSR" id="PIRSR601382-1"/>
    </source>
</evidence>
<comment type="cofactor">
    <cofactor evidence="1 7">
        <name>Ca(2+)</name>
        <dbReference type="ChEBI" id="CHEBI:29108"/>
    </cofactor>
</comment>
<keyword evidence="4 9" id="KW-0378">Hydrolase</keyword>
<dbReference type="InterPro" id="IPR036026">
    <property type="entry name" value="Seven-hairpin_glycosidases"/>
</dbReference>
<evidence type="ECO:0000313" key="12">
    <source>
        <dbReference type="EMBL" id="KAK3904877.1"/>
    </source>
</evidence>
<feature type="transmembrane region" description="Helical" evidence="11">
    <location>
        <begin position="21"/>
        <end position="39"/>
    </location>
</feature>
<evidence type="ECO:0000256" key="7">
    <source>
        <dbReference type="PIRSR" id="PIRSR601382-2"/>
    </source>
</evidence>
<keyword evidence="5 8" id="KW-1015">Disulfide bond</keyword>
<keyword evidence="9" id="KW-0326">Glycosidase</keyword>
<dbReference type="GO" id="GO:0004571">
    <property type="term" value="F:mannosyl-oligosaccharide 1,2-alpha-mannosidase activity"/>
    <property type="evidence" value="ECO:0007669"/>
    <property type="project" value="InterPro"/>
</dbReference>
<dbReference type="Gene3D" id="1.50.10.10">
    <property type="match status" value="1"/>
</dbReference>
<dbReference type="FunFam" id="1.50.10.10:FF:000037">
    <property type="entry name" value="alpha-1,2-Mannosidase"/>
    <property type="match status" value="1"/>
</dbReference>
<evidence type="ECO:0000256" key="3">
    <source>
        <dbReference type="ARBA" id="ARBA00007658"/>
    </source>
</evidence>
<dbReference type="Pfam" id="PF01532">
    <property type="entry name" value="Glyco_hydro_47"/>
    <property type="match status" value="1"/>
</dbReference>
<feature type="active site" evidence="6">
    <location>
        <position position="523"/>
    </location>
</feature>
<protein>
    <recommendedName>
        <fullName evidence="9">alpha-1,2-Mannosidase</fullName>
        <ecNumber evidence="9">3.2.1.-</ecNumber>
    </recommendedName>
</protein>
<dbReference type="GO" id="GO:0005975">
    <property type="term" value="P:carbohydrate metabolic process"/>
    <property type="evidence" value="ECO:0007669"/>
    <property type="project" value="InterPro"/>
</dbReference>
<dbReference type="AlphaFoldDB" id="A0AAN6RVD8"/>
<evidence type="ECO:0000256" key="4">
    <source>
        <dbReference type="ARBA" id="ARBA00022801"/>
    </source>
</evidence>
<reference evidence="12" key="1">
    <citation type="journal article" date="2023" name="Mol. Phylogenet. Evol.">
        <title>Genome-scale phylogeny and comparative genomics of the fungal order Sordariales.</title>
        <authorList>
            <person name="Hensen N."/>
            <person name="Bonometti L."/>
            <person name="Westerberg I."/>
            <person name="Brannstrom I.O."/>
            <person name="Guillou S."/>
            <person name="Cros-Aarteil S."/>
            <person name="Calhoun S."/>
            <person name="Haridas S."/>
            <person name="Kuo A."/>
            <person name="Mondo S."/>
            <person name="Pangilinan J."/>
            <person name="Riley R."/>
            <person name="LaButti K."/>
            <person name="Andreopoulos B."/>
            <person name="Lipzen A."/>
            <person name="Chen C."/>
            <person name="Yan M."/>
            <person name="Daum C."/>
            <person name="Ng V."/>
            <person name="Clum A."/>
            <person name="Steindorff A."/>
            <person name="Ohm R.A."/>
            <person name="Martin F."/>
            <person name="Silar P."/>
            <person name="Natvig D.O."/>
            <person name="Lalanne C."/>
            <person name="Gautier V."/>
            <person name="Ament-Velasquez S.L."/>
            <person name="Kruys A."/>
            <person name="Hutchinson M.I."/>
            <person name="Powell A.J."/>
            <person name="Barry K."/>
            <person name="Miller A.N."/>
            <person name="Grigoriev I.V."/>
            <person name="Debuchy R."/>
            <person name="Gladieux P."/>
            <person name="Hiltunen Thoren M."/>
            <person name="Johannesson H."/>
        </authorList>
    </citation>
    <scope>NUCLEOTIDE SEQUENCE</scope>
    <source>
        <strain evidence="12">CBS 103.79</strain>
    </source>
</reference>